<reference evidence="1 2" key="1">
    <citation type="submission" date="2020-02" db="EMBL/GenBank/DDBJ databases">
        <authorList>
            <person name="Zheng R.K."/>
            <person name="Sun C.M."/>
        </authorList>
    </citation>
    <scope>NUCLEOTIDE SEQUENCE [LARGE SCALE GENOMIC DNA]</scope>
    <source>
        <strain evidence="2">zrk13</strain>
    </source>
</reference>
<dbReference type="EMBL" id="CP048914">
    <property type="protein sequence ID" value="QMS84858.1"/>
    <property type="molecule type" value="Genomic_DNA"/>
</dbReference>
<protein>
    <recommendedName>
        <fullName evidence="3">Phospholipid/glycerol acyltransferase domain-containing protein</fullName>
    </recommendedName>
</protein>
<evidence type="ECO:0000313" key="2">
    <source>
        <dbReference type="Proteomes" id="UP000514720"/>
    </source>
</evidence>
<accession>A0A7L7KSV7</accession>
<name>A0A7L7KSV7_9MOLU</name>
<dbReference type="RefSeq" id="WP_258878479.1">
    <property type="nucleotide sequence ID" value="NZ_CP048914.1"/>
</dbReference>
<proteinExistence type="predicted"/>
<keyword evidence="2" id="KW-1185">Reference proteome</keyword>
<organism evidence="1 2">
    <name type="scientific">Candidatus Xianfuyuplasma coldseepsis</name>
    <dbReference type="NCBI Taxonomy" id="2782163"/>
    <lineage>
        <taxon>Bacteria</taxon>
        <taxon>Bacillati</taxon>
        <taxon>Mycoplasmatota</taxon>
        <taxon>Mollicutes</taxon>
        <taxon>Candidatus Izemoplasmatales</taxon>
        <taxon>Candidatus Izemoplasmataceae</taxon>
        <taxon>Candidatus Xianfuyuplasma</taxon>
    </lineage>
</organism>
<dbReference type="KEGG" id="xcl:G4Z02_03515"/>
<gene>
    <name evidence="1" type="ORF">G4Z02_03515</name>
</gene>
<dbReference type="AlphaFoldDB" id="A0A7L7KSV7"/>
<dbReference type="Proteomes" id="UP000514720">
    <property type="component" value="Chromosome"/>
</dbReference>
<evidence type="ECO:0008006" key="3">
    <source>
        <dbReference type="Google" id="ProtNLM"/>
    </source>
</evidence>
<evidence type="ECO:0000313" key="1">
    <source>
        <dbReference type="EMBL" id="QMS84858.1"/>
    </source>
</evidence>
<sequence length="420" mass="48768">MKISDVVYTTVDEMNAMPRFDLLEPPRKAKWYLQIVAWMLSFPETIATRAKVTKINMKGLKPPYVLLCNHNSFLDFKVATKAVFPHRSNYIVAIDGFINREELLRNVGCFGKRKFVTDSTMFRQIKHSLNVNRSICQIYAEARYSLVGTTAILPDSLGKLCKKLGHPVVTLISHGHHLRQPVWNLNKRKLHTTSDITQIITKDEIQTLSVDEINQRIRTHFQYDDYQYQRDHKIRITYPNRAKGLHKILYQCPSCKTEFKMTSKANQLICEACGEVHNMDEYGVLHNTSGNTTFSHIPDWYEWIRSQVREEILRDEYHVDMDVQVDILPNSTGFYRLGKGHITHNADGFHLTGHWDHGDLDIQKPVSANYSLHLEFDYFGKGDGFSFSNINDTFYLYPIDQSFAVTKLHFAVEELFKLNQ</sequence>